<evidence type="ECO:0008006" key="3">
    <source>
        <dbReference type="Google" id="ProtNLM"/>
    </source>
</evidence>
<organism evidence="1 2">
    <name type="scientific">Chryseobacterium nematophagum</name>
    <dbReference type="NCBI Taxonomy" id="2305228"/>
    <lineage>
        <taxon>Bacteria</taxon>
        <taxon>Pseudomonadati</taxon>
        <taxon>Bacteroidota</taxon>
        <taxon>Flavobacteriia</taxon>
        <taxon>Flavobacteriales</taxon>
        <taxon>Weeksellaceae</taxon>
        <taxon>Chryseobacterium group</taxon>
        <taxon>Chryseobacterium</taxon>
    </lineage>
</organism>
<dbReference type="SUPFAM" id="SSF53474">
    <property type="entry name" value="alpha/beta-Hydrolases"/>
    <property type="match status" value="1"/>
</dbReference>
<sequence length="182" mass="20485">MKKYLINYKNIVNYINLIIRNNTQSRIPDLEALVESQGGRMFTSSVGGGDDDIIDYLVNGHKEGKQIKIYGHSCGGAAAVRIANKLGDMFIHVAEVNLYDPVGMYFGGDFIFKHPYVMKVNNYYQRNPVDGILIWANNPFIGSPVSGKFQWPVINNVNLTGKYYNGVLINHLNITEYAIKHP</sequence>
<dbReference type="Proteomes" id="UP000267524">
    <property type="component" value="Unassembled WGS sequence"/>
</dbReference>
<gene>
    <name evidence="1" type="ORF">D1632_07050</name>
</gene>
<accession>A0A3M7L9H0</accession>
<dbReference type="AlphaFoldDB" id="A0A3M7L9H0"/>
<protein>
    <recommendedName>
        <fullName evidence="3">Fungal lipase-like domain-containing protein</fullName>
    </recommendedName>
</protein>
<name>A0A3M7L9H0_9FLAO</name>
<evidence type="ECO:0000313" key="2">
    <source>
        <dbReference type="Proteomes" id="UP000267524"/>
    </source>
</evidence>
<proteinExistence type="predicted"/>
<dbReference type="EMBL" id="QWIV01000013">
    <property type="protein sequence ID" value="RMZ59393.1"/>
    <property type="molecule type" value="Genomic_DNA"/>
</dbReference>
<evidence type="ECO:0000313" key="1">
    <source>
        <dbReference type="EMBL" id="RMZ59393.1"/>
    </source>
</evidence>
<keyword evidence="2" id="KW-1185">Reference proteome</keyword>
<reference evidence="1 2" key="1">
    <citation type="submission" date="2018-08" db="EMBL/GenBank/DDBJ databases">
        <title>Chryseobacterium nematophagum: a novel matrix digesting pathogen of nematodes.</title>
        <authorList>
            <person name="Page A."/>
            <person name="Roberts M."/>
            <person name="Felix M.-A."/>
            <person name="Weir W."/>
        </authorList>
    </citation>
    <scope>NUCLEOTIDE SEQUENCE [LARGE SCALE GENOMIC DNA]</scope>
    <source>
        <strain evidence="1 2">JUb275</strain>
    </source>
</reference>
<dbReference type="InterPro" id="IPR029058">
    <property type="entry name" value="AB_hydrolase_fold"/>
</dbReference>
<comment type="caution">
    <text evidence="1">The sequence shown here is derived from an EMBL/GenBank/DDBJ whole genome shotgun (WGS) entry which is preliminary data.</text>
</comment>